<organism evidence="2">
    <name type="scientific">freshwater metagenome</name>
    <dbReference type="NCBI Taxonomy" id="449393"/>
    <lineage>
        <taxon>unclassified sequences</taxon>
        <taxon>metagenomes</taxon>
        <taxon>ecological metagenomes</taxon>
    </lineage>
</organism>
<name>A0A6J5YIB6_9ZZZZ</name>
<dbReference type="EMBL" id="CAEMXZ010000128">
    <property type="protein sequence ID" value="CAB4324297.1"/>
    <property type="molecule type" value="Genomic_DNA"/>
</dbReference>
<reference evidence="2" key="1">
    <citation type="submission" date="2020-05" db="EMBL/GenBank/DDBJ databases">
        <authorList>
            <person name="Chiriac C."/>
            <person name="Salcher M."/>
            <person name="Ghai R."/>
            <person name="Kavagutti S V."/>
        </authorList>
    </citation>
    <scope>NUCLEOTIDE SEQUENCE</scope>
</reference>
<accession>A0A6J5YIB6</accession>
<feature type="region of interest" description="Disordered" evidence="1">
    <location>
        <begin position="1"/>
        <end position="23"/>
    </location>
</feature>
<sequence length="151" mass="15111">MTGRPPLKVGAVHDTSDDVSSPDVAVTPVGWPGAAGATVVDAADGAPGPARLLATTVKVYETPAVRPVTMHDADEVLVQVLPPGLAVTTYFVIGRPPSDAGAVHHTTYEVLVFTVANTPVGAPGGVAGTAEPEGDDAKPGPALFSAITVNV</sequence>
<protein>
    <submittedName>
        <fullName evidence="2">Unannotated protein</fullName>
    </submittedName>
</protein>
<gene>
    <name evidence="2" type="ORF">UFOPK1392_02062</name>
</gene>
<dbReference type="AlphaFoldDB" id="A0A6J5YIB6"/>
<evidence type="ECO:0000313" key="2">
    <source>
        <dbReference type="EMBL" id="CAB4324297.1"/>
    </source>
</evidence>
<evidence type="ECO:0000256" key="1">
    <source>
        <dbReference type="SAM" id="MobiDB-lite"/>
    </source>
</evidence>
<proteinExistence type="predicted"/>